<reference evidence="2 3" key="1">
    <citation type="submission" date="2016-11" db="EMBL/GenBank/DDBJ databases">
        <title>The macronuclear genome of Stentor coeruleus: a giant cell with tiny introns.</title>
        <authorList>
            <person name="Slabodnick M."/>
            <person name="Ruby J.G."/>
            <person name="Reiff S.B."/>
            <person name="Swart E.C."/>
            <person name="Gosai S."/>
            <person name="Prabakaran S."/>
            <person name="Witkowska E."/>
            <person name="Larue G.E."/>
            <person name="Fisher S."/>
            <person name="Freeman R.M."/>
            <person name="Gunawardena J."/>
            <person name="Chu W."/>
            <person name="Stover N.A."/>
            <person name="Gregory B.D."/>
            <person name="Nowacki M."/>
            <person name="Derisi J."/>
            <person name="Roy S.W."/>
            <person name="Marshall W.F."/>
            <person name="Sood P."/>
        </authorList>
    </citation>
    <scope>NUCLEOTIDE SEQUENCE [LARGE SCALE GENOMIC DNA]</scope>
    <source>
        <strain evidence="2">WM001</strain>
    </source>
</reference>
<protein>
    <submittedName>
        <fullName evidence="2">Uncharacterized protein</fullName>
    </submittedName>
</protein>
<feature type="transmembrane region" description="Helical" evidence="1">
    <location>
        <begin position="143"/>
        <end position="171"/>
    </location>
</feature>
<comment type="caution">
    <text evidence="2">The sequence shown here is derived from an EMBL/GenBank/DDBJ whole genome shotgun (WGS) entry which is preliminary data.</text>
</comment>
<accession>A0A1R2ALP2</accession>
<dbReference type="EMBL" id="MPUH01002219">
    <property type="protein sequence ID" value="OMJ65330.1"/>
    <property type="molecule type" value="Genomic_DNA"/>
</dbReference>
<evidence type="ECO:0000256" key="1">
    <source>
        <dbReference type="SAM" id="Phobius"/>
    </source>
</evidence>
<keyword evidence="1" id="KW-0472">Membrane</keyword>
<keyword evidence="3" id="KW-1185">Reference proteome</keyword>
<name>A0A1R2ALP2_9CILI</name>
<evidence type="ECO:0000313" key="2">
    <source>
        <dbReference type="EMBL" id="OMJ65330.1"/>
    </source>
</evidence>
<organism evidence="2 3">
    <name type="scientific">Stentor coeruleus</name>
    <dbReference type="NCBI Taxonomy" id="5963"/>
    <lineage>
        <taxon>Eukaryota</taxon>
        <taxon>Sar</taxon>
        <taxon>Alveolata</taxon>
        <taxon>Ciliophora</taxon>
        <taxon>Postciliodesmatophora</taxon>
        <taxon>Heterotrichea</taxon>
        <taxon>Heterotrichida</taxon>
        <taxon>Stentoridae</taxon>
        <taxon>Stentor</taxon>
    </lineage>
</organism>
<keyword evidence="1" id="KW-1133">Transmembrane helix</keyword>
<evidence type="ECO:0000313" key="3">
    <source>
        <dbReference type="Proteomes" id="UP000187209"/>
    </source>
</evidence>
<dbReference type="Proteomes" id="UP000187209">
    <property type="component" value="Unassembled WGS sequence"/>
</dbReference>
<gene>
    <name evidence="2" type="ORF">SteCoe_38463</name>
</gene>
<sequence>MVQGKNCRISLDYTNFAISYESVIGVELNELYSFASFILVHASSDSSIPDEKSTLQYFIEPDDKATVFKGQSSTEVTIKMTPSIFQSDSNDWPRENYGYHLSQENLLIKGSVTDGKGILIIDPVLVNLNLVQSENLLLTKRSIVFFVSVLSALVGLIFGLLEVFSGLVSLFESKLKCIYKRFTISSKFHKIIESQKILLRNFNIKKKSLNIEFTKHTSKVNVEEKYEI</sequence>
<proteinExistence type="predicted"/>
<keyword evidence="1" id="KW-0812">Transmembrane</keyword>
<dbReference type="AlphaFoldDB" id="A0A1R2ALP2"/>